<comment type="caution">
    <text evidence="7">The sequence shown here is derived from an EMBL/GenBank/DDBJ whole genome shotgun (WGS) entry which is preliminary data.</text>
</comment>
<name>A0A9W7FWD0_9STRA</name>
<dbReference type="InterPro" id="IPR007248">
    <property type="entry name" value="Mpv17_PMP22"/>
</dbReference>
<keyword evidence="3" id="KW-0812">Transmembrane</keyword>
<evidence type="ECO:0000313" key="8">
    <source>
        <dbReference type="Proteomes" id="UP001165065"/>
    </source>
</evidence>
<comment type="subcellular location">
    <subcellularLocation>
        <location evidence="1">Membrane</location>
        <topology evidence="1">Multi-pass membrane protein</topology>
    </subcellularLocation>
</comment>
<evidence type="ECO:0000313" key="7">
    <source>
        <dbReference type="EMBL" id="GMI23875.1"/>
    </source>
</evidence>
<dbReference type="AlphaFoldDB" id="A0A9W7FWD0"/>
<evidence type="ECO:0000256" key="2">
    <source>
        <dbReference type="ARBA" id="ARBA00006824"/>
    </source>
</evidence>
<evidence type="ECO:0000256" key="4">
    <source>
        <dbReference type="ARBA" id="ARBA00022989"/>
    </source>
</evidence>
<reference evidence="8" key="1">
    <citation type="journal article" date="2023" name="Commun. Biol.">
        <title>Genome analysis of Parmales, the sister group of diatoms, reveals the evolutionary specialization of diatoms from phago-mixotrophs to photoautotrophs.</title>
        <authorList>
            <person name="Ban H."/>
            <person name="Sato S."/>
            <person name="Yoshikawa S."/>
            <person name="Yamada K."/>
            <person name="Nakamura Y."/>
            <person name="Ichinomiya M."/>
            <person name="Sato N."/>
            <person name="Blanc-Mathieu R."/>
            <person name="Endo H."/>
            <person name="Kuwata A."/>
            <person name="Ogata H."/>
        </authorList>
    </citation>
    <scope>NUCLEOTIDE SEQUENCE [LARGE SCALE GENOMIC DNA]</scope>
</reference>
<organism evidence="7 8">
    <name type="scientific">Triparma columacea</name>
    <dbReference type="NCBI Taxonomy" id="722753"/>
    <lineage>
        <taxon>Eukaryota</taxon>
        <taxon>Sar</taxon>
        <taxon>Stramenopiles</taxon>
        <taxon>Ochrophyta</taxon>
        <taxon>Bolidophyceae</taxon>
        <taxon>Parmales</taxon>
        <taxon>Triparmaceae</taxon>
        <taxon>Triparma</taxon>
    </lineage>
</organism>
<dbReference type="Proteomes" id="UP001165065">
    <property type="component" value="Unassembled WGS sequence"/>
</dbReference>
<proteinExistence type="inferred from homology"/>
<dbReference type="GO" id="GO:0016020">
    <property type="term" value="C:membrane"/>
    <property type="evidence" value="ECO:0007669"/>
    <property type="project" value="UniProtKB-SubCell"/>
</dbReference>
<comment type="similarity">
    <text evidence="2 6">Belongs to the peroxisomal membrane protein PXMP2/4 family.</text>
</comment>
<gene>
    <name evidence="7" type="ORF">TrCOL_g4466</name>
</gene>
<sequence length="218" mass="25087">MLRSAAKSYTRALERHPLTTNLASAFVIFTIGDISAQYIEHQERRTAQPFMVDTFRSGKLINWSVFIYTPVFYKLYQYFDIWWPKKTPINIARKVLGASASAIPTNAIFFGYNAAYPHLVDYALGDIETLPVQRIYDETKEKCSDELVNTIQASMTLWWPVNAANFAFVPGTYRSVWTSAWSVVWSTYLSLIAHRPPTNTTTESSQMKHKQLLQRRTL</sequence>
<protein>
    <submittedName>
        <fullName evidence="7">Uncharacterized protein</fullName>
    </submittedName>
</protein>
<keyword evidence="5" id="KW-0472">Membrane</keyword>
<dbReference type="PANTHER" id="PTHR11266">
    <property type="entry name" value="PEROXISOMAL MEMBRANE PROTEIN 2, PXMP2 MPV17"/>
    <property type="match status" value="1"/>
</dbReference>
<dbReference type="Pfam" id="PF04117">
    <property type="entry name" value="Mpv17_PMP22"/>
    <property type="match status" value="1"/>
</dbReference>
<dbReference type="OrthoDB" id="430207at2759"/>
<dbReference type="EMBL" id="BRYA01000576">
    <property type="protein sequence ID" value="GMI23875.1"/>
    <property type="molecule type" value="Genomic_DNA"/>
</dbReference>
<dbReference type="PANTHER" id="PTHR11266:SF17">
    <property type="entry name" value="PROTEIN MPV17"/>
    <property type="match status" value="1"/>
</dbReference>
<evidence type="ECO:0000256" key="1">
    <source>
        <dbReference type="ARBA" id="ARBA00004141"/>
    </source>
</evidence>
<evidence type="ECO:0000256" key="6">
    <source>
        <dbReference type="RuleBase" id="RU363053"/>
    </source>
</evidence>
<keyword evidence="8" id="KW-1185">Reference proteome</keyword>
<accession>A0A9W7FWD0</accession>
<dbReference type="GO" id="GO:0005737">
    <property type="term" value="C:cytoplasm"/>
    <property type="evidence" value="ECO:0007669"/>
    <property type="project" value="TreeGrafter"/>
</dbReference>
<evidence type="ECO:0000256" key="5">
    <source>
        <dbReference type="ARBA" id="ARBA00023136"/>
    </source>
</evidence>
<keyword evidence="4" id="KW-1133">Transmembrane helix</keyword>
<evidence type="ECO:0000256" key="3">
    <source>
        <dbReference type="ARBA" id="ARBA00022692"/>
    </source>
</evidence>